<reference evidence="6 7" key="1">
    <citation type="submission" date="2019-08" db="EMBL/GenBank/DDBJ databases">
        <authorList>
            <person name="Peeters C."/>
        </authorList>
    </citation>
    <scope>NUCLEOTIDE SEQUENCE [LARGE SCALE GENOMIC DNA]</scope>
    <source>
        <strain evidence="6 7">LMG 30175</strain>
    </source>
</reference>
<proteinExistence type="predicted"/>
<gene>
    <name evidence="6" type="ORF">PTE30175_03491</name>
</gene>
<comment type="cofactor">
    <cofactor evidence="1">
        <name>a divalent metal cation</name>
        <dbReference type="ChEBI" id="CHEBI:60240"/>
    </cofactor>
</comment>
<comment type="cofactor">
    <cofactor evidence="5">
        <name>Mg(2+)</name>
        <dbReference type="ChEBI" id="CHEBI:18420"/>
    </cofactor>
</comment>
<name>A0A5E4X0A5_9BURK</name>
<organism evidence="6 7">
    <name type="scientific">Pandoraea terrae</name>
    <dbReference type="NCBI Taxonomy" id="1537710"/>
    <lineage>
        <taxon>Bacteria</taxon>
        <taxon>Pseudomonadati</taxon>
        <taxon>Pseudomonadota</taxon>
        <taxon>Betaproteobacteria</taxon>
        <taxon>Burkholderiales</taxon>
        <taxon>Burkholderiaceae</taxon>
        <taxon>Pandoraea</taxon>
    </lineage>
</organism>
<evidence type="ECO:0000313" key="7">
    <source>
        <dbReference type="Proteomes" id="UP000414233"/>
    </source>
</evidence>
<dbReference type="GO" id="GO:0046872">
    <property type="term" value="F:metal ion binding"/>
    <property type="evidence" value="ECO:0007669"/>
    <property type="project" value="UniProtKB-KW"/>
</dbReference>
<accession>A0A5E4X0A5</accession>
<dbReference type="CDD" id="cd16841">
    <property type="entry name" value="RraA_family"/>
    <property type="match status" value="1"/>
</dbReference>
<evidence type="ECO:0000256" key="1">
    <source>
        <dbReference type="ARBA" id="ARBA00001968"/>
    </source>
</evidence>
<feature type="binding site" evidence="5">
    <location>
        <begin position="89"/>
        <end position="92"/>
    </location>
    <ligand>
        <name>substrate</name>
    </ligand>
</feature>
<dbReference type="OrthoDB" id="8717144at2"/>
<evidence type="ECO:0000256" key="2">
    <source>
        <dbReference type="ARBA" id="ARBA00016549"/>
    </source>
</evidence>
<dbReference type="InterPro" id="IPR036704">
    <property type="entry name" value="RraA/RraA-like_sf"/>
</dbReference>
<dbReference type="RefSeq" id="WP_150698327.1">
    <property type="nucleotide sequence ID" value="NZ_CABPRZ010000015.1"/>
</dbReference>
<keyword evidence="7" id="KW-1185">Reference proteome</keyword>
<dbReference type="InterPro" id="IPR005493">
    <property type="entry name" value="RraA/RraA-like"/>
</dbReference>
<evidence type="ECO:0000313" key="6">
    <source>
        <dbReference type="EMBL" id="VVE29721.1"/>
    </source>
</evidence>
<dbReference type="SUPFAM" id="SSF89562">
    <property type="entry name" value="RraA-like"/>
    <property type="match status" value="1"/>
</dbReference>
<dbReference type="AlphaFoldDB" id="A0A5E4X0A5"/>
<protein>
    <recommendedName>
        <fullName evidence="2">Putative 4-hydroxy-4-methyl-2-oxoglutarate aldolase</fullName>
    </recommendedName>
    <alternativeName>
        <fullName evidence="3">Regulator of ribonuclease activity homolog</fullName>
    </alternativeName>
    <alternativeName>
        <fullName evidence="4">RraA-like protein</fullName>
    </alternativeName>
</protein>
<dbReference type="PANTHER" id="PTHR33254:SF4">
    <property type="entry name" value="4-HYDROXY-4-METHYL-2-OXOGLUTARATE ALDOLASE 3-RELATED"/>
    <property type="match status" value="1"/>
</dbReference>
<evidence type="ECO:0000256" key="4">
    <source>
        <dbReference type="ARBA" id="ARBA00030169"/>
    </source>
</evidence>
<dbReference type="EMBL" id="CABPRZ010000015">
    <property type="protein sequence ID" value="VVE29721.1"/>
    <property type="molecule type" value="Genomic_DNA"/>
</dbReference>
<keyword evidence="5" id="KW-0479">Metal-binding</keyword>
<dbReference type="Pfam" id="PF03737">
    <property type="entry name" value="RraA-like"/>
    <property type="match status" value="1"/>
</dbReference>
<feature type="binding site" evidence="5">
    <location>
        <position position="111"/>
    </location>
    <ligand>
        <name>substrate</name>
    </ligand>
</feature>
<keyword evidence="5" id="KW-0460">Magnesium</keyword>
<dbReference type="Proteomes" id="UP000414233">
    <property type="component" value="Unassembled WGS sequence"/>
</dbReference>
<dbReference type="PANTHER" id="PTHR33254">
    <property type="entry name" value="4-HYDROXY-4-METHYL-2-OXOGLUTARATE ALDOLASE 3-RELATED"/>
    <property type="match status" value="1"/>
</dbReference>
<feature type="binding site" evidence="5">
    <location>
        <position position="112"/>
    </location>
    <ligand>
        <name>Mg(2+)</name>
        <dbReference type="ChEBI" id="CHEBI:18420"/>
    </ligand>
</feature>
<evidence type="ECO:0000256" key="5">
    <source>
        <dbReference type="PIRSR" id="PIRSR605493-1"/>
    </source>
</evidence>
<dbReference type="Gene3D" id="3.50.30.40">
    <property type="entry name" value="Ribonuclease E inhibitor RraA/RraA-like"/>
    <property type="match status" value="1"/>
</dbReference>
<evidence type="ECO:0000256" key="3">
    <source>
        <dbReference type="ARBA" id="ARBA00029596"/>
    </source>
</evidence>
<sequence>MNRPDLFTQALRYGSATLHEAFNRQGDLPATIRAAARRIPLAGPALTVSTLPGNNLLIHRALAQAKAGDVLVVAMTELTDGCHEFGYWGDILTAAAIEKGVAGLVIDGCVRDIAAIEAMGFPVYARGTAIRGTTKVAQGEVGGTVRIGHVEIARGDLVVADTDGVVAIPVSSIDEVLELAEQREEKERQIVEKIRSGHTTLELYGFS</sequence>